<dbReference type="InterPro" id="IPR008271">
    <property type="entry name" value="Ser/Thr_kinase_AS"/>
</dbReference>
<dbReference type="PROSITE" id="PS00108">
    <property type="entry name" value="PROTEIN_KINASE_ST"/>
    <property type="match status" value="1"/>
</dbReference>
<dbReference type="Gene3D" id="3.30.200.20">
    <property type="entry name" value="Phosphorylase Kinase, domain 1"/>
    <property type="match status" value="1"/>
</dbReference>
<accession>A0ABV6V6F0</accession>
<dbReference type="SUPFAM" id="SSF56112">
    <property type="entry name" value="Protein kinase-like (PK-like)"/>
    <property type="match status" value="1"/>
</dbReference>
<dbReference type="PANTHER" id="PTHR43289">
    <property type="entry name" value="MITOGEN-ACTIVATED PROTEIN KINASE KINASE KINASE 20-RELATED"/>
    <property type="match status" value="1"/>
</dbReference>
<dbReference type="Pfam" id="PF00069">
    <property type="entry name" value="Pkinase"/>
    <property type="match status" value="1"/>
</dbReference>
<gene>
    <name evidence="1" type="ORF">ACEZDG_08395</name>
</gene>
<dbReference type="PANTHER" id="PTHR43289:SF34">
    <property type="entry name" value="SERINE_THREONINE-PROTEIN KINASE YBDM-RELATED"/>
    <property type="match status" value="1"/>
</dbReference>
<keyword evidence="2" id="KW-1185">Reference proteome</keyword>
<dbReference type="GO" id="GO:0004674">
    <property type="term" value="F:protein serine/threonine kinase activity"/>
    <property type="evidence" value="ECO:0007669"/>
    <property type="project" value="UniProtKB-EC"/>
</dbReference>
<dbReference type="Proteomes" id="UP001592582">
    <property type="component" value="Unassembled WGS sequence"/>
</dbReference>
<proteinExistence type="predicted"/>
<reference evidence="1 2" key="1">
    <citation type="submission" date="2024-09" db="EMBL/GenBank/DDBJ databases">
        <authorList>
            <person name="Lee S.D."/>
        </authorList>
    </citation>
    <scope>NUCLEOTIDE SEQUENCE [LARGE SCALE GENOMIC DNA]</scope>
    <source>
        <strain evidence="1 2">N1-1</strain>
    </source>
</reference>
<name>A0ABV6V6F0_9ACTN</name>
<dbReference type="EMBL" id="JBHEZX010000003">
    <property type="protein sequence ID" value="MFC1409299.1"/>
    <property type="molecule type" value="Genomic_DNA"/>
</dbReference>
<keyword evidence="1" id="KW-0808">Transferase</keyword>
<sequence length="598" mass="58826">MEPLGAGDPRQIGAYRLLGRLGAGGMGRVYLGRTAGGRTVAVKVVRSELADDTDFRARFRQEVAAARRVGGAWTAAVLDADTESEHPWVATGYVPGPGLDAAVRDFGVLPGPSVRMLGVGLADSLAAVHATGLVHRDLKPSNVLLTLDGPRLIDFGIARALDAATALTRSGYVVGSPGYMSPEQGAGEPAGPESDVFSLGGVLAYAATGVGPFGDSASAPVLLYRVMHEPPRLDGMAAMADGPLREIVEHCLAKDPADRPTPGQLREALGGVGPADGWLPPLLVASVGRRTAELLDLETVGEGAALSGGASGSWPGTGPGAGSGVTGGGSVAGFGPAPVMDATPAGATPAFGYGGTGAFGGTGGFAPTDATPAGYQPPYPPLPAPAAAPARSRRALVAVGAVVALGVLAAVLVPVLNGNGSSGGGGGPTAGSSSPTVSGQTTGTTTTTAGTTGTGGSDGSGDDSVPVPPAPPSPGPSSPNAIPAVFLGTWTAVMTTSDGLLSEPTTIAIRPGAVGVENTTSITTVTGLSAACLGGEELVSATATSITFHDRLLPGSTAGLCSAGTGTQVFTLNPDGTLHHRDDAPGSGNPSGDFRKVK</sequence>
<dbReference type="InterPro" id="IPR000719">
    <property type="entry name" value="Prot_kinase_dom"/>
</dbReference>
<dbReference type="PROSITE" id="PS50011">
    <property type="entry name" value="PROTEIN_KINASE_DOM"/>
    <property type="match status" value="1"/>
</dbReference>
<protein>
    <submittedName>
        <fullName evidence="1">Serine/threonine-protein kinase</fullName>
        <ecNumber evidence="1">2.7.11.1</ecNumber>
    </submittedName>
</protein>
<keyword evidence="1" id="KW-0418">Kinase</keyword>
<dbReference type="PROSITE" id="PS00107">
    <property type="entry name" value="PROTEIN_KINASE_ATP"/>
    <property type="match status" value="1"/>
</dbReference>
<evidence type="ECO:0000313" key="2">
    <source>
        <dbReference type="Proteomes" id="UP001592582"/>
    </source>
</evidence>
<dbReference type="Gene3D" id="1.10.510.10">
    <property type="entry name" value="Transferase(Phosphotransferase) domain 1"/>
    <property type="match status" value="1"/>
</dbReference>
<organism evidence="1 2">
    <name type="scientific">Streptacidiphilus alkalitolerans</name>
    <dbReference type="NCBI Taxonomy" id="3342712"/>
    <lineage>
        <taxon>Bacteria</taxon>
        <taxon>Bacillati</taxon>
        <taxon>Actinomycetota</taxon>
        <taxon>Actinomycetes</taxon>
        <taxon>Kitasatosporales</taxon>
        <taxon>Streptomycetaceae</taxon>
        <taxon>Streptacidiphilus</taxon>
    </lineage>
</organism>
<dbReference type="SMART" id="SM00220">
    <property type="entry name" value="S_TKc"/>
    <property type="match status" value="1"/>
</dbReference>
<dbReference type="EC" id="2.7.11.1" evidence="1"/>
<dbReference type="CDD" id="cd14014">
    <property type="entry name" value="STKc_PknB_like"/>
    <property type="match status" value="1"/>
</dbReference>
<dbReference type="InterPro" id="IPR017441">
    <property type="entry name" value="Protein_kinase_ATP_BS"/>
</dbReference>
<evidence type="ECO:0000313" key="1">
    <source>
        <dbReference type="EMBL" id="MFC1409299.1"/>
    </source>
</evidence>
<comment type="caution">
    <text evidence="1">The sequence shown here is derived from an EMBL/GenBank/DDBJ whole genome shotgun (WGS) entry which is preliminary data.</text>
</comment>
<dbReference type="InterPro" id="IPR011009">
    <property type="entry name" value="Kinase-like_dom_sf"/>
</dbReference>